<evidence type="ECO:0000313" key="3">
    <source>
        <dbReference type="Proteomes" id="UP000245697"/>
    </source>
</evidence>
<reference evidence="2 3" key="1">
    <citation type="submission" date="2018-05" db="EMBL/GenBank/DDBJ databases">
        <title>Genomic Encyclopedia of Archaeal and Bacterial Type Strains, Phase II (KMG-II): from individual species to whole genera.</title>
        <authorList>
            <person name="Goeker M."/>
        </authorList>
    </citation>
    <scope>NUCLEOTIDE SEQUENCE [LARGE SCALE GENOMIC DNA]</scope>
    <source>
        <strain evidence="2 3">DSM 45184</strain>
    </source>
</reference>
<evidence type="ECO:0008006" key="4">
    <source>
        <dbReference type="Google" id="ProtNLM"/>
    </source>
</evidence>
<dbReference type="PROSITE" id="PS51257">
    <property type="entry name" value="PROKAR_LIPOPROTEIN"/>
    <property type="match status" value="1"/>
</dbReference>
<sequence length="135" mass="14081">MTSSPHRQAFVRLALVGAVVVAGMVPTVSGCSRDAPPPPAGTGSPSNGPDRHIAVVVAEGEVTPPTSRIEVANGALVRITITSDVDDSLHVHGYDRMLALAAGVPASLDLRTDRSGLFDVETHSAHLVLFQLEVR</sequence>
<comment type="caution">
    <text evidence="2">The sequence shown here is derived from an EMBL/GenBank/DDBJ whole genome shotgun (WGS) entry which is preliminary data.</text>
</comment>
<accession>A0A316EMK0</accession>
<gene>
    <name evidence="2" type="ORF">BC793_13242</name>
</gene>
<dbReference type="Proteomes" id="UP000245697">
    <property type="component" value="Unassembled WGS sequence"/>
</dbReference>
<name>A0A316EMK0_9ACTN</name>
<evidence type="ECO:0000256" key="1">
    <source>
        <dbReference type="SAM" id="MobiDB-lite"/>
    </source>
</evidence>
<keyword evidence="3" id="KW-1185">Reference proteome</keyword>
<organism evidence="2 3">
    <name type="scientific">Actinoplanes xinjiangensis</name>
    <dbReference type="NCBI Taxonomy" id="512350"/>
    <lineage>
        <taxon>Bacteria</taxon>
        <taxon>Bacillati</taxon>
        <taxon>Actinomycetota</taxon>
        <taxon>Actinomycetes</taxon>
        <taxon>Micromonosporales</taxon>
        <taxon>Micromonosporaceae</taxon>
        <taxon>Actinoplanes</taxon>
    </lineage>
</organism>
<dbReference type="EMBL" id="QGGR01000032">
    <property type="protein sequence ID" value="PWK31693.1"/>
    <property type="molecule type" value="Genomic_DNA"/>
</dbReference>
<evidence type="ECO:0000313" key="2">
    <source>
        <dbReference type="EMBL" id="PWK31693.1"/>
    </source>
</evidence>
<proteinExistence type="predicted"/>
<feature type="region of interest" description="Disordered" evidence="1">
    <location>
        <begin position="30"/>
        <end position="50"/>
    </location>
</feature>
<protein>
    <recommendedName>
        <fullName evidence="4">Cupredoxin-like protein</fullName>
    </recommendedName>
</protein>
<dbReference type="AlphaFoldDB" id="A0A316EMK0"/>